<dbReference type="EC" id="6.1.1.11" evidence="2"/>
<dbReference type="PATRIC" id="fig|1434108.4.peg.3035"/>
<proteinExistence type="predicted"/>
<dbReference type="GO" id="GO:0004828">
    <property type="term" value="F:serine-tRNA ligase activity"/>
    <property type="evidence" value="ECO:0007669"/>
    <property type="project" value="UniProtKB-EC"/>
</dbReference>
<dbReference type="AlphaFoldDB" id="A0A0E3QV87"/>
<sequence>MLQSGRYVRVHDAIFRLRKQLAEALGKKYKIGIRGIEVELSQLECRLTTSSGCSKCLI</sequence>
<protein>
    <submittedName>
        <fullName evidence="2">Seryl-tRNA synthetase, archaeal</fullName>
        <ecNumber evidence="2">6.1.1.11</ecNumber>
    </submittedName>
</protein>
<accession>A0A0E3QV87</accession>
<keyword evidence="2" id="KW-0030">Aminoacyl-tRNA synthetase</keyword>
<name>A0A0E3QV87_METBA</name>
<evidence type="ECO:0000259" key="1">
    <source>
        <dbReference type="Pfam" id="PF18490"/>
    </source>
</evidence>
<evidence type="ECO:0000313" key="2">
    <source>
        <dbReference type="EMBL" id="AKB55372.1"/>
    </source>
</evidence>
<keyword evidence="2" id="KW-0436">Ligase</keyword>
<evidence type="ECO:0000313" key="3">
    <source>
        <dbReference type="Proteomes" id="UP000033033"/>
    </source>
</evidence>
<dbReference type="InterPro" id="IPR041293">
    <property type="entry name" value="SerS_tRNA-bd"/>
</dbReference>
<dbReference type="EMBL" id="CP009528">
    <property type="protein sequence ID" value="AKB55372.1"/>
    <property type="molecule type" value="Genomic_DNA"/>
</dbReference>
<dbReference type="Gene3D" id="3.30.70.1920">
    <property type="match status" value="1"/>
</dbReference>
<dbReference type="KEGG" id="mby:MSBRM_2374"/>
<keyword evidence="3" id="KW-1185">Reference proteome</keyword>
<dbReference type="Pfam" id="PF18490">
    <property type="entry name" value="tRNA_bind_4"/>
    <property type="match status" value="1"/>
</dbReference>
<reference evidence="2 3" key="1">
    <citation type="submission" date="2014-07" db="EMBL/GenBank/DDBJ databases">
        <title>Methanogenic archaea and the global carbon cycle.</title>
        <authorList>
            <person name="Henriksen J.R."/>
            <person name="Luke J."/>
            <person name="Reinhart S."/>
            <person name="Benedict M.N."/>
            <person name="Youngblut N.D."/>
            <person name="Metcalf M.E."/>
            <person name="Whitaker R.J."/>
            <person name="Metcalf W.W."/>
        </authorList>
    </citation>
    <scope>NUCLEOTIDE SEQUENCE [LARGE SCALE GENOMIC DNA]</scope>
    <source>
        <strain evidence="2 3">MS</strain>
    </source>
</reference>
<dbReference type="HOGENOM" id="CLU_3130812_0_0_2"/>
<feature type="domain" description="Serine-tRNA ligase type 2 tRNA-binding" evidence="1">
    <location>
        <begin position="2"/>
        <end position="46"/>
    </location>
</feature>
<dbReference type="Proteomes" id="UP000033033">
    <property type="component" value="Chromosome"/>
</dbReference>
<organism evidence="2 3">
    <name type="scientific">Methanosarcina barkeri MS</name>
    <dbReference type="NCBI Taxonomy" id="1434108"/>
    <lineage>
        <taxon>Archaea</taxon>
        <taxon>Methanobacteriati</taxon>
        <taxon>Methanobacteriota</taxon>
        <taxon>Stenosarchaea group</taxon>
        <taxon>Methanomicrobia</taxon>
        <taxon>Methanosarcinales</taxon>
        <taxon>Methanosarcinaceae</taxon>
        <taxon>Methanosarcina</taxon>
    </lineage>
</organism>
<dbReference type="STRING" id="1434108.MSBRM_2374"/>
<gene>
    <name evidence="2" type="ORF">MSBRM_2374</name>
</gene>